<keyword evidence="1" id="KW-0812">Transmembrane</keyword>
<comment type="caution">
    <text evidence="2">The sequence shown here is derived from an EMBL/GenBank/DDBJ whole genome shotgun (WGS) entry which is preliminary data.</text>
</comment>
<evidence type="ECO:0000256" key="1">
    <source>
        <dbReference type="SAM" id="Phobius"/>
    </source>
</evidence>
<proteinExistence type="predicted"/>
<evidence type="ECO:0000313" key="2">
    <source>
        <dbReference type="EMBL" id="KWU66073.1"/>
    </source>
</evidence>
<reference evidence="2 3" key="1">
    <citation type="submission" date="2016-01" db="EMBL/GenBank/DDBJ databases">
        <authorList>
            <person name="McClelland M."/>
            <person name="Jain A."/>
            <person name="Saraogi P."/>
            <person name="Mendelson R."/>
            <person name="Westerman R."/>
            <person name="SanMiguel P."/>
            <person name="Csonka L."/>
        </authorList>
    </citation>
    <scope>NUCLEOTIDE SEQUENCE [LARGE SCALE GENOMIC DNA]</scope>
    <source>
        <strain evidence="2 3">PE8-15</strain>
    </source>
</reference>
<dbReference type="Proteomes" id="UP000065797">
    <property type="component" value="Unassembled WGS sequence"/>
</dbReference>
<dbReference type="RefSeq" id="WP_060749546.1">
    <property type="nucleotide sequence ID" value="NZ_LRPH01000033.1"/>
</dbReference>
<protein>
    <submittedName>
        <fullName evidence="2">Uncharacterized protein</fullName>
    </submittedName>
</protein>
<keyword evidence="1" id="KW-0472">Membrane</keyword>
<keyword evidence="1" id="KW-1133">Transmembrane helix</keyword>
<dbReference type="AlphaFoldDB" id="A0A120EIX4"/>
<sequence>MNTNITLKELIKIGVFIALTCFFLFISIDMLINFSKSGKDWIGALVGFLGNIIGGIIGGIVAFIVASYQLNRTLDNEKERQIQLTKSMLRLIREELNDNISTIESSIPYQDEHFNLLKTQLSDDTWKSTMTNLNVKDNLIIKLNVCYRKITLIRSLDASDLDDTFLSDLKGQFSETISLIRNELNENE</sequence>
<feature type="transmembrane region" description="Helical" evidence="1">
    <location>
        <begin position="41"/>
        <end position="68"/>
    </location>
</feature>
<gene>
    <name evidence="2" type="ORF">AWW70_00525</name>
</gene>
<organism evidence="2 3">
    <name type="scientific">Bacillus mycoides</name>
    <dbReference type="NCBI Taxonomy" id="1405"/>
    <lineage>
        <taxon>Bacteria</taxon>
        <taxon>Bacillati</taxon>
        <taxon>Bacillota</taxon>
        <taxon>Bacilli</taxon>
        <taxon>Bacillales</taxon>
        <taxon>Bacillaceae</taxon>
        <taxon>Bacillus</taxon>
        <taxon>Bacillus cereus group</taxon>
    </lineage>
</organism>
<evidence type="ECO:0000313" key="3">
    <source>
        <dbReference type="Proteomes" id="UP000065797"/>
    </source>
</evidence>
<dbReference type="EMBL" id="LRPH01000033">
    <property type="protein sequence ID" value="KWU66073.1"/>
    <property type="molecule type" value="Genomic_DNA"/>
</dbReference>
<feature type="transmembrane region" description="Helical" evidence="1">
    <location>
        <begin position="12"/>
        <end position="35"/>
    </location>
</feature>
<name>A0A120EIX4_BACMY</name>
<accession>A0A120EIX4</accession>